<dbReference type="NCBIfam" id="TIGR02068">
    <property type="entry name" value="cya_phycin_syn"/>
    <property type="match status" value="1"/>
</dbReference>
<dbReference type="Gene3D" id="3.90.190.20">
    <property type="entry name" value="Mur ligase, C-terminal domain"/>
    <property type="match status" value="1"/>
</dbReference>
<dbReference type="Gene3D" id="3.40.1190.10">
    <property type="entry name" value="Mur-like, catalytic domain"/>
    <property type="match status" value="1"/>
</dbReference>
<dbReference type="AlphaFoldDB" id="A0A0W0VTQ7"/>
<dbReference type="GO" id="GO:0005524">
    <property type="term" value="F:ATP binding"/>
    <property type="evidence" value="ECO:0007669"/>
    <property type="project" value="UniProtKB-UniRule"/>
</dbReference>
<gene>
    <name evidence="15" type="primary">cphA</name>
    <name evidence="15" type="ORF">Llan_0771</name>
</gene>
<dbReference type="SUPFAM" id="SSF56059">
    <property type="entry name" value="Glutathione synthetase ATP-binding domain-like"/>
    <property type="match status" value="1"/>
</dbReference>
<evidence type="ECO:0000256" key="13">
    <source>
        <dbReference type="PROSITE-ProRule" id="PRU00409"/>
    </source>
</evidence>
<feature type="domain" description="ATP-grasp" evidence="14">
    <location>
        <begin position="222"/>
        <end position="475"/>
    </location>
</feature>
<dbReference type="SUPFAM" id="SSF53244">
    <property type="entry name" value="MurD-like peptide ligases, peptide-binding domain"/>
    <property type="match status" value="1"/>
</dbReference>
<name>A0A0W0VTQ7_9GAMM</name>
<evidence type="ECO:0000256" key="5">
    <source>
        <dbReference type="ARBA" id="ARBA00013005"/>
    </source>
</evidence>
<comment type="similarity">
    <text evidence="2">In the C-terminal section; belongs to the MurCDEF family.</text>
</comment>
<evidence type="ECO:0000256" key="10">
    <source>
        <dbReference type="ARBA" id="ARBA00031353"/>
    </source>
</evidence>
<comment type="catalytic activity">
    <reaction evidence="11">
        <text>[L-4-(L-arginin-2-N-yl)aspartate](n)-L-aspartate + L-arginine + ATP = [L-4-(L-arginin-2-N-yl)aspartate](n+1) + ADP + phosphate + H(+)</text>
        <dbReference type="Rhea" id="RHEA:23888"/>
        <dbReference type="Rhea" id="RHEA-COMP:13732"/>
        <dbReference type="Rhea" id="RHEA-COMP:13733"/>
        <dbReference type="ChEBI" id="CHEBI:15378"/>
        <dbReference type="ChEBI" id="CHEBI:30616"/>
        <dbReference type="ChEBI" id="CHEBI:32682"/>
        <dbReference type="ChEBI" id="CHEBI:43474"/>
        <dbReference type="ChEBI" id="CHEBI:137986"/>
        <dbReference type="ChEBI" id="CHEBI:137990"/>
        <dbReference type="ChEBI" id="CHEBI:456216"/>
        <dbReference type="EC" id="6.3.2.30"/>
    </reaction>
</comment>
<dbReference type="STRING" id="45067.Llan_0771"/>
<evidence type="ECO:0000256" key="1">
    <source>
        <dbReference type="ARBA" id="ARBA00003184"/>
    </source>
</evidence>
<evidence type="ECO:0000256" key="12">
    <source>
        <dbReference type="ARBA" id="ARBA00048425"/>
    </source>
</evidence>
<evidence type="ECO:0000313" key="15">
    <source>
        <dbReference type="EMBL" id="KTD23636.1"/>
    </source>
</evidence>
<dbReference type="EC" id="6.3.2.30" evidence="4"/>
<comment type="caution">
    <text evidence="15">The sequence shown here is derived from an EMBL/GenBank/DDBJ whole genome shotgun (WGS) entry which is preliminary data.</text>
</comment>
<keyword evidence="9 13" id="KW-0067">ATP-binding</keyword>
<dbReference type="Gene3D" id="3.30.470.20">
    <property type="entry name" value="ATP-grasp fold, B domain"/>
    <property type="match status" value="2"/>
</dbReference>
<dbReference type="Proteomes" id="UP000054869">
    <property type="component" value="Unassembled WGS sequence"/>
</dbReference>
<comment type="function">
    <text evidence="1">Catalyzes the ATP-dependent polymerization of arginine and aspartate to multi-L-arginyl-poly-L-aspartic acid (cyanophycin; a water-insoluble reserve polymer).</text>
</comment>
<dbReference type="PANTHER" id="PTHR23135:SF18">
    <property type="entry name" value="CYANOPHYCIN SYNTHETASE"/>
    <property type="match status" value="1"/>
</dbReference>
<dbReference type="InterPro" id="IPR013221">
    <property type="entry name" value="Mur_ligase_cen"/>
</dbReference>
<dbReference type="Pfam" id="PF08245">
    <property type="entry name" value="Mur_ligase_M"/>
    <property type="match status" value="1"/>
</dbReference>
<dbReference type="EC" id="6.3.2.29" evidence="5"/>
<comment type="catalytic activity">
    <reaction evidence="12">
        <text>[L-4-(L-arginin-2-N-yl)aspartate](n) + L-aspartate + ATP = [L-4-(L-arginin-2-N-yl)aspartate](n)-L-aspartate + ADP + phosphate + H(+)</text>
        <dbReference type="Rhea" id="RHEA:13277"/>
        <dbReference type="Rhea" id="RHEA-COMP:13728"/>
        <dbReference type="Rhea" id="RHEA-COMP:13733"/>
        <dbReference type="ChEBI" id="CHEBI:15378"/>
        <dbReference type="ChEBI" id="CHEBI:29991"/>
        <dbReference type="ChEBI" id="CHEBI:30616"/>
        <dbReference type="ChEBI" id="CHEBI:43474"/>
        <dbReference type="ChEBI" id="CHEBI:137986"/>
        <dbReference type="ChEBI" id="CHEBI:137990"/>
        <dbReference type="ChEBI" id="CHEBI:456216"/>
        <dbReference type="EC" id="6.3.2.29"/>
    </reaction>
</comment>
<evidence type="ECO:0000256" key="3">
    <source>
        <dbReference type="ARBA" id="ARBA00011738"/>
    </source>
</evidence>
<dbReference type="PROSITE" id="PS50975">
    <property type="entry name" value="ATP_GRASP"/>
    <property type="match status" value="1"/>
</dbReference>
<reference evidence="15 16" key="1">
    <citation type="submission" date="2015-11" db="EMBL/GenBank/DDBJ databases">
        <title>Genomic analysis of 38 Legionella species identifies large and diverse effector repertoires.</title>
        <authorList>
            <person name="Burstein D."/>
            <person name="Amaro F."/>
            <person name="Zusman T."/>
            <person name="Lifshitz Z."/>
            <person name="Cohen O."/>
            <person name="Gilbert J.A."/>
            <person name="Pupko T."/>
            <person name="Shuman H.A."/>
            <person name="Segal G."/>
        </authorList>
    </citation>
    <scope>NUCLEOTIDE SEQUENCE [LARGE SCALE GENOMIC DNA]</scope>
    <source>
        <strain evidence="15 16">ATCC 49751</strain>
    </source>
</reference>
<evidence type="ECO:0000256" key="8">
    <source>
        <dbReference type="ARBA" id="ARBA00022741"/>
    </source>
</evidence>
<protein>
    <recommendedName>
        <fullName evidence="6">Cyanophycin synthetase</fullName>
        <ecNumber evidence="5">6.3.2.29</ecNumber>
        <ecNumber evidence="4">6.3.2.30</ecNumber>
    </recommendedName>
    <alternativeName>
        <fullName evidence="10">Cyanophycin synthase</fullName>
    </alternativeName>
</protein>
<dbReference type="GO" id="GO:0046872">
    <property type="term" value="F:metal ion binding"/>
    <property type="evidence" value="ECO:0007669"/>
    <property type="project" value="InterPro"/>
</dbReference>
<dbReference type="eggNOG" id="COG1181">
    <property type="taxonomic scope" value="Bacteria"/>
</dbReference>
<keyword evidence="8 13" id="KW-0547">Nucleotide-binding</keyword>
<dbReference type="SUPFAM" id="SSF53623">
    <property type="entry name" value="MurD-like peptide ligases, catalytic domain"/>
    <property type="match status" value="1"/>
</dbReference>
<dbReference type="RefSeq" id="WP_028372682.1">
    <property type="nucleotide sequence ID" value="NZ_CAAAJD010000006.1"/>
</dbReference>
<keyword evidence="16" id="KW-1185">Reference proteome</keyword>
<dbReference type="PATRIC" id="fig|45067.4.peg.801"/>
<dbReference type="OrthoDB" id="9803907at2"/>
<dbReference type="InterPro" id="IPR011810">
    <property type="entry name" value="Cya_phycin_syn"/>
</dbReference>
<evidence type="ECO:0000256" key="4">
    <source>
        <dbReference type="ARBA" id="ARBA00012968"/>
    </source>
</evidence>
<evidence type="ECO:0000259" key="14">
    <source>
        <dbReference type="PROSITE" id="PS50975"/>
    </source>
</evidence>
<dbReference type="InterPro" id="IPR011761">
    <property type="entry name" value="ATP-grasp"/>
</dbReference>
<evidence type="ECO:0000256" key="2">
    <source>
        <dbReference type="ARBA" id="ARBA00009060"/>
    </source>
</evidence>
<sequence length="875" mass="96418">MKILNIKVLRGPNYWSNYRQKLIVIKLDLEQFETLPTNRLPGFAARLKALIPSLYYHQCSPGVEGGFFERLDEGTWLGHVIEHIALELQCLAGMDCGFGRTYSAREYGVYHVIFCYEIEKAGLYAAQAAMNIAKCLAEGKDYHSLAEDIAELNHLYEQEKLGPSTHAIVEEAKKRKIPYARFEDSSLVILGQGRNQKKIWATVSSETNAIAVDIAANKGMTKKLLASSFIPVPAWLTIRDLDELEGAIATIGFPLVIKPINGNHGRGITTNISAKEKAIIGFKFAQEVSSEVIVEKFVEGFDYRFLLINNQVVAVAKRTPAMIVGNGIDSIQTLIDEANKDPKRGHAHENVLTSIKTDENTLAILAEKKLSLHSVLKNGEVLILKDTANLSSGGTAADVTNKVHPYNISLAERIARLVGLDVCGIDIVSKDIGLPLNGSNGAVIEVNAAPGLRMHLAPNQGTGRNVAAPFIDMLYPKGSSVRIPVVAVTGTNGKTTVVRLIAHLAKQAKHYVGFTTTDGIYLDGKLIHRGDCSGPVSAMAILREPTVDFAVLECARGGILRSGLGFDQCDISVITNITNDHLGLDDIHSMEELARVKAVVAHSTCKNGYAILNAEDDLVYAIQDDLHCNIALFALAETPRIKRHCDVGGLAAFIERDAIVISRGKERQILAKVKTIPLTFHGTATLMIKNILPAALAGVISGFTLKDIEQALYNFYPSVEHTPARMNIFDFDDFKIMVDYAHNEDAYVELQKFFSQINCSKKIGIIAASGDRRAEDIQKLGYRSAQMFDEIIIWHYKDSRGRMNQEITDLLLQGIESANFHAQVQVISDEFTAVRYAIATAKQNSFIFYSVDDVFDAVEFILEEKRKFKEETIIA</sequence>
<dbReference type="InterPro" id="IPR004101">
    <property type="entry name" value="Mur_ligase_C"/>
</dbReference>
<evidence type="ECO:0000313" key="16">
    <source>
        <dbReference type="Proteomes" id="UP000054869"/>
    </source>
</evidence>
<dbReference type="PANTHER" id="PTHR23135">
    <property type="entry name" value="MUR LIGASE FAMILY MEMBER"/>
    <property type="match status" value="1"/>
</dbReference>
<keyword evidence="7 15" id="KW-0436">Ligase</keyword>
<dbReference type="Pfam" id="PF08443">
    <property type="entry name" value="RimK"/>
    <property type="match status" value="2"/>
</dbReference>
<evidence type="ECO:0000256" key="7">
    <source>
        <dbReference type="ARBA" id="ARBA00022598"/>
    </source>
</evidence>
<dbReference type="EMBL" id="LNYI01000012">
    <property type="protein sequence ID" value="KTD23636.1"/>
    <property type="molecule type" value="Genomic_DNA"/>
</dbReference>
<dbReference type="Pfam" id="PF02875">
    <property type="entry name" value="Mur_ligase_C"/>
    <property type="match status" value="1"/>
</dbReference>
<dbReference type="InterPro" id="IPR044019">
    <property type="entry name" value="Cyanophycin_syn_N"/>
</dbReference>
<dbReference type="InterPro" id="IPR036565">
    <property type="entry name" value="Mur-like_cat_sf"/>
</dbReference>
<dbReference type="InterPro" id="IPR036615">
    <property type="entry name" value="Mur_ligase_C_dom_sf"/>
</dbReference>
<dbReference type="Pfam" id="PF18921">
    <property type="entry name" value="Cyanophycin_syn"/>
    <property type="match status" value="1"/>
</dbReference>
<evidence type="ECO:0000256" key="6">
    <source>
        <dbReference type="ARBA" id="ARBA00022036"/>
    </source>
</evidence>
<evidence type="ECO:0000256" key="9">
    <source>
        <dbReference type="ARBA" id="ARBA00022840"/>
    </source>
</evidence>
<dbReference type="GO" id="GO:0071161">
    <property type="term" value="F:cyanophycin synthetase activity (L-arginine-adding)"/>
    <property type="evidence" value="ECO:0007669"/>
    <property type="project" value="UniProtKB-EC"/>
</dbReference>
<organism evidence="15 16">
    <name type="scientific">Legionella lansingensis</name>
    <dbReference type="NCBI Taxonomy" id="45067"/>
    <lineage>
        <taxon>Bacteria</taxon>
        <taxon>Pseudomonadati</taxon>
        <taxon>Pseudomonadota</taxon>
        <taxon>Gammaproteobacteria</taxon>
        <taxon>Legionellales</taxon>
        <taxon>Legionellaceae</taxon>
        <taxon>Legionella</taxon>
    </lineage>
</organism>
<evidence type="ECO:0000256" key="11">
    <source>
        <dbReference type="ARBA" id="ARBA00048094"/>
    </source>
</evidence>
<dbReference type="NCBIfam" id="NF010623">
    <property type="entry name" value="PRK14016.1"/>
    <property type="match status" value="1"/>
</dbReference>
<dbReference type="GO" id="GO:0071160">
    <property type="term" value="F:cyanophycin synthetase activity (L-aspartate-adding)"/>
    <property type="evidence" value="ECO:0007669"/>
    <property type="project" value="UniProtKB-EC"/>
</dbReference>
<dbReference type="InterPro" id="IPR013651">
    <property type="entry name" value="ATP-grasp_RimK-type"/>
</dbReference>
<dbReference type="eggNOG" id="COG0769">
    <property type="taxonomic scope" value="Bacteria"/>
</dbReference>
<accession>A0A0W0VTQ7</accession>
<comment type="subunit">
    <text evidence="3">Homodimer.</text>
</comment>
<proteinExistence type="inferred from homology"/>